<name>A0A517R4J6_9PLAN</name>
<dbReference type="InterPro" id="IPR003835">
    <property type="entry name" value="Glyco_trans_19"/>
</dbReference>
<dbReference type="EC" id="2.4.1.182" evidence="2 10"/>
<keyword evidence="6 11" id="KW-0328">Glycosyltransferase</keyword>
<evidence type="ECO:0000313" key="12">
    <source>
        <dbReference type="Proteomes" id="UP000317318"/>
    </source>
</evidence>
<evidence type="ECO:0000256" key="1">
    <source>
        <dbReference type="ARBA" id="ARBA00002056"/>
    </source>
</evidence>
<dbReference type="GO" id="GO:0009245">
    <property type="term" value="P:lipid A biosynthetic process"/>
    <property type="evidence" value="ECO:0007669"/>
    <property type="project" value="UniProtKB-UniRule"/>
</dbReference>
<dbReference type="Pfam" id="PF02684">
    <property type="entry name" value="LpxB"/>
    <property type="match status" value="1"/>
</dbReference>
<gene>
    <name evidence="11" type="ORF">Pan189_31900</name>
</gene>
<dbReference type="GO" id="GO:0016020">
    <property type="term" value="C:membrane"/>
    <property type="evidence" value="ECO:0007669"/>
    <property type="project" value="GOC"/>
</dbReference>
<comment type="catalytic activity">
    <reaction evidence="9">
        <text>a lipid X + a UDP-2-N,3-O-bis[(3R)-3-hydroxyacyl]-alpha-D-glucosamine = a lipid A disaccharide + UDP + H(+)</text>
        <dbReference type="Rhea" id="RHEA:67828"/>
        <dbReference type="ChEBI" id="CHEBI:15378"/>
        <dbReference type="ChEBI" id="CHEBI:58223"/>
        <dbReference type="ChEBI" id="CHEBI:137748"/>
        <dbReference type="ChEBI" id="CHEBI:176338"/>
        <dbReference type="ChEBI" id="CHEBI:176343"/>
        <dbReference type="EC" id="2.4.1.182"/>
    </reaction>
</comment>
<organism evidence="11 12">
    <name type="scientific">Stratiformator vulcanicus</name>
    <dbReference type="NCBI Taxonomy" id="2527980"/>
    <lineage>
        <taxon>Bacteria</taxon>
        <taxon>Pseudomonadati</taxon>
        <taxon>Planctomycetota</taxon>
        <taxon>Planctomycetia</taxon>
        <taxon>Planctomycetales</taxon>
        <taxon>Planctomycetaceae</taxon>
        <taxon>Stratiformator</taxon>
    </lineage>
</organism>
<dbReference type="GO" id="GO:0008915">
    <property type="term" value="F:lipid-A-disaccharide synthase activity"/>
    <property type="evidence" value="ECO:0007669"/>
    <property type="project" value="UniProtKB-UniRule"/>
</dbReference>
<evidence type="ECO:0000256" key="4">
    <source>
        <dbReference type="ARBA" id="ARBA00022516"/>
    </source>
</evidence>
<keyword evidence="12" id="KW-1185">Reference proteome</keyword>
<protein>
    <recommendedName>
        <fullName evidence="3 10">Lipid-A-disaccharide synthase</fullName>
        <ecNumber evidence="2 10">2.4.1.182</ecNumber>
    </recommendedName>
</protein>
<proteinExistence type="predicted"/>
<keyword evidence="7 11" id="KW-0808">Transferase</keyword>
<evidence type="ECO:0000256" key="10">
    <source>
        <dbReference type="NCBIfam" id="TIGR00215"/>
    </source>
</evidence>
<dbReference type="PANTHER" id="PTHR30372:SF4">
    <property type="entry name" value="LIPID-A-DISACCHARIDE SYNTHASE, MITOCHONDRIAL-RELATED"/>
    <property type="match status" value="1"/>
</dbReference>
<accession>A0A517R4J6</accession>
<reference evidence="11 12" key="1">
    <citation type="submission" date="2019-02" db="EMBL/GenBank/DDBJ databases">
        <title>Deep-cultivation of Planctomycetes and their phenomic and genomic characterization uncovers novel biology.</title>
        <authorList>
            <person name="Wiegand S."/>
            <person name="Jogler M."/>
            <person name="Boedeker C."/>
            <person name="Pinto D."/>
            <person name="Vollmers J."/>
            <person name="Rivas-Marin E."/>
            <person name="Kohn T."/>
            <person name="Peeters S.H."/>
            <person name="Heuer A."/>
            <person name="Rast P."/>
            <person name="Oberbeckmann S."/>
            <person name="Bunk B."/>
            <person name="Jeske O."/>
            <person name="Meyerdierks A."/>
            <person name="Storesund J.E."/>
            <person name="Kallscheuer N."/>
            <person name="Luecker S."/>
            <person name="Lage O.M."/>
            <person name="Pohl T."/>
            <person name="Merkel B.J."/>
            <person name="Hornburger P."/>
            <person name="Mueller R.-W."/>
            <person name="Bruemmer F."/>
            <person name="Labrenz M."/>
            <person name="Spormann A.M."/>
            <person name="Op den Camp H."/>
            <person name="Overmann J."/>
            <person name="Amann R."/>
            <person name="Jetten M.S.M."/>
            <person name="Mascher T."/>
            <person name="Medema M.H."/>
            <person name="Devos D.P."/>
            <person name="Kaster A.-K."/>
            <person name="Ovreas L."/>
            <person name="Rohde M."/>
            <person name="Galperin M.Y."/>
            <person name="Jogler C."/>
        </authorList>
    </citation>
    <scope>NUCLEOTIDE SEQUENCE [LARGE SCALE GENOMIC DNA]</scope>
    <source>
        <strain evidence="11 12">Pan189</strain>
    </source>
</reference>
<dbReference type="AlphaFoldDB" id="A0A517R4J6"/>
<evidence type="ECO:0000256" key="5">
    <source>
        <dbReference type="ARBA" id="ARBA00022556"/>
    </source>
</evidence>
<dbReference type="KEGG" id="svp:Pan189_31900"/>
<dbReference type="Proteomes" id="UP000317318">
    <property type="component" value="Chromosome"/>
</dbReference>
<evidence type="ECO:0000256" key="9">
    <source>
        <dbReference type="ARBA" id="ARBA00048975"/>
    </source>
</evidence>
<dbReference type="NCBIfam" id="TIGR00215">
    <property type="entry name" value="lpxB"/>
    <property type="match status" value="1"/>
</dbReference>
<evidence type="ECO:0000256" key="6">
    <source>
        <dbReference type="ARBA" id="ARBA00022676"/>
    </source>
</evidence>
<sequence length="389" mass="43753">MHFFFSVGEPSGDEHAAHLIAELRKRVPNAEFSGYGGPQMAAAGQRQDFQLTDLAVMGLFKIIPLLGQFIRLARLAKQLMRERKPDALILVDFPGFNFVVAKAAKKLGIPVIYYMPPQMWAWGGWRIGKIRRTVDRVLCGLSFEAEWYADRGVDAVFVGHPFFDAVAEKQLDEDFLVERSTDERRTVGILPGSRGQEIARNWPIMLDVMQRLAAKHPNVNFRVANYREEHRTICQAAYEDLENPFPVEFSVGKTSEIIELAECCLIVSGSVSLEVMARRTPAVVVFRYNMLWAVLDKIFLQCRFITLVNLIAGREVMPEFRFASDDNWHAEVIADAVDRWLACPQDLDRSRRELSQLAAGAAEPGATSRAADAILERLGGMQPQSRVAA</sequence>
<dbReference type="GO" id="GO:0005543">
    <property type="term" value="F:phospholipid binding"/>
    <property type="evidence" value="ECO:0007669"/>
    <property type="project" value="TreeGrafter"/>
</dbReference>
<evidence type="ECO:0000256" key="2">
    <source>
        <dbReference type="ARBA" id="ARBA00012687"/>
    </source>
</evidence>
<evidence type="ECO:0000256" key="3">
    <source>
        <dbReference type="ARBA" id="ARBA00020902"/>
    </source>
</evidence>
<evidence type="ECO:0000313" key="11">
    <source>
        <dbReference type="EMBL" id="QDT38791.1"/>
    </source>
</evidence>
<dbReference type="EMBL" id="CP036268">
    <property type="protein sequence ID" value="QDT38791.1"/>
    <property type="molecule type" value="Genomic_DNA"/>
</dbReference>
<dbReference type="SUPFAM" id="SSF53756">
    <property type="entry name" value="UDP-Glycosyltransferase/glycogen phosphorylase"/>
    <property type="match status" value="1"/>
</dbReference>
<keyword evidence="8" id="KW-0443">Lipid metabolism</keyword>
<evidence type="ECO:0000256" key="8">
    <source>
        <dbReference type="ARBA" id="ARBA00023098"/>
    </source>
</evidence>
<dbReference type="RefSeq" id="WP_310820572.1">
    <property type="nucleotide sequence ID" value="NZ_CP036268.1"/>
</dbReference>
<dbReference type="PANTHER" id="PTHR30372">
    <property type="entry name" value="LIPID-A-DISACCHARIDE SYNTHASE"/>
    <property type="match status" value="1"/>
</dbReference>
<dbReference type="Gene3D" id="3.40.50.2000">
    <property type="entry name" value="Glycogen Phosphorylase B"/>
    <property type="match status" value="1"/>
</dbReference>
<evidence type="ECO:0000256" key="7">
    <source>
        <dbReference type="ARBA" id="ARBA00022679"/>
    </source>
</evidence>
<comment type="function">
    <text evidence="1">Condensation of UDP-2,3-diacylglucosamine and 2,3-diacylglucosamine-1-phosphate to form lipid A disaccharide, a precursor of lipid A, a phosphorylated glycolipid that anchors the lipopolysaccharide to the outer membrane of the cell.</text>
</comment>
<keyword evidence="5" id="KW-0441">Lipid A biosynthesis</keyword>
<keyword evidence="4" id="KW-0444">Lipid biosynthesis</keyword>